<keyword evidence="5 8" id="KW-0539">Nucleus</keyword>
<comment type="function">
    <text evidence="6">Required for the Mettl1-dependent formation of N(7)-methylguanine at position 46 (m7G46) in tRNA. In the Mettl1-wuho methyltransferase complex, it is required to stabilize and induce conformational changes of the catalytic subunit. Required for binding of nanos mRNA and repression of translation by the mei-P26-bgcn-bam-sxl complex. May cooperate with mei-P26 and nanos to derepress the BMP signaling pathway. May cooperate with mei-P26 to suppress expression of a subset of microRNAs. May cooperate with mei-P26 to regulate bam expression levels in germline cells during gametogenesis. Required to promote mitosis to meiosis transition during gametogenesis. May regulate germline cell division in part by regulating ribosome biogenesis.</text>
</comment>
<comment type="similarity">
    <text evidence="8">Belongs to the WD repeat TRM82 family.</text>
</comment>
<dbReference type="PROSITE" id="PS50294">
    <property type="entry name" value="WD_REPEATS_REGION"/>
    <property type="match status" value="1"/>
</dbReference>
<proteinExistence type="inferred from homology"/>
<dbReference type="PANTHER" id="PTHR16288:SF0">
    <property type="entry name" value="TRNA (GUANINE-N(7)-)-METHYLTRANSFERASE NON-CATALYTIC SUBUNIT WDR4"/>
    <property type="match status" value="1"/>
</dbReference>
<sequence>MVILKKLGSCLLIFLEDYFIVYNEEETSQKIVQVPGPQVDPEVSKSMEEVLKPENKIITSVCTSRDAEFLTIILQNRQLVIYDSNFNLVSNILSKRAVSKAMFTKHNDVLIADKTGDVYLYKFKDKSEPTLLLGHLSMLLDITMSACGKYVITCDRDEKIRVSCYPNAYNIVSYCLGHKEFVSHVVISNDVLISASGDGTIRFWDFLNGTEISMLNTNDYVDNKSVVEKFRKEMDAEKVAIDALPIVDIQVFGNIIAVTLLGYHGIQLYCVNKCNEQVNIKFLQNLKITPEILTFTLNHELLIFTETSLLKYKYDKDRFVEATSISINELFANYKVSSCNEILNINSKISALYKRKFDNVQEYLERKKLRLENKI</sequence>
<comment type="pathway">
    <text evidence="8">tRNA modification; N(7)-methylguanine-tRNA biosynthesis.</text>
</comment>
<evidence type="ECO:0000313" key="11">
    <source>
        <dbReference type="Proteomes" id="UP000801492"/>
    </source>
</evidence>
<evidence type="ECO:0008006" key="12">
    <source>
        <dbReference type="Google" id="ProtNLM"/>
    </source>
</evidence>
<dbReference type="HAMAP" id="MF_03056">
    <property type="entry name" value="TRM82"/>
    <property type="match status" value="1"/>
</dbReference>
<evidence type="ECO:0000256" key="5">
    <source>
        <dbReference type="ARBA" id="ARBA00023242"/>
    </source>
</evidence>
<comment type="subcellular location">
    <subcellularLocation>
        <location evidence="1 8">Nucleus</location>
    </subcellularLocation>
</comment>
<dbReference type="InterPro" id="IPR036322">
    <property type="entry name" value="WD40_repeat_dom_sf"/>
</dbReference>
<dbReference type="Proteomes" id="UP000801492">
    <property type="component" value="Unassembled WGS sequence"/>
</dbReference>
<evidence type="ECO:0000313" key="10">
    <source>
        <dbReference type="EMBL" id="KAF2882581.1"/>
    </source>
</evidence>
<dbReference type="GO" id="GO:0005829">
    <property type="term" value="C:cytosol"/>
    <property type="evidence" value="ECO:0007669"/>
    <property type="project" value="TreeGrafter"/>
</dbReference>
<dbReference type="AlphaFoldDB" id="A0A8K0CC57"/>
<dbReference type="SMART" id="SM00320">
    <property type="entry name" value="WD40"/>
    <property type="match status" value="3"/>
</dbReference>
<name>A0A8K0CC57_IGNLU</name>
<dbReference type="GO" id="GO:0106004">
    <property type="term" value="P:tRNA (guanine-N7)-methylation"/>
    <property type="evidence" value="ECO:0007669"/>
    <property type="project" value="UniProtKB-UniRule"/>
</dbReference>
<keyword evidence="3 8" id="KW-0819">tRNA processing</keyword>
<dbReference type="InterPro" id="IPR001680">
    <property type="entry name" value="WD40_rpt"/>
</dbReference>
<dbReference type="UniPathway" id="UPA00989"/>
<evidence type="ECO:0000256" key="4">
    <source>
        <dbReference type="ARBA" id="ARBA00022737"/>
    </source>
</evidence>
<gene>
    <name evidence="10" type="ORF">ILUMI_23598</name>
</gene>
<dbReference type="InterPro" id="IPR028884">
    <property type="entry name" value="Trm82"/>
</dbReference>
<dbReference type="InterPro" id="IPR015943">
    <property type="entry name" value="WD40/YVTN_repeat-like_dom_sf"/>
</dbReference>
<comment type="caution">
    <text evidence="10">The sequence shown here is derived from an EMBL/GenBank/DDBJ whole genome shotgun (WGS) entry which is preliminary data.</text>
</comment>
<evidence type="ECO:0000256" key="9">
    <source>
        <dbReference type="PROSITE-ProRule" id="PRU00221"/>
    </source>
</evidence>
<accession>A0A8K0CC57</accession>
<dbReference type="Gene3D" id="2.130.10.10">
    <property type="entry name" value="YVTN repeat-like/Quinoprotein amine dehydrogenase"/>
    <property type="match status" value="1"/>
</dbReference>
<evidence type="ECO:0000256" key="3">
    <source>
        <dbReference type="ARBA" id="ARBA00022694"/>
    </source>
</evidence>
<comment type="function">
    <text evidence="8">Required for the formation of N(7)-methylguanine at position 46 (m7G46) in tRNA. In the complex, it is required to stabilize and induce conformational changes of the catalytic subunit.</text>
</comment>
<keyword evidence="2 8" id="KW-0853">WD repeat</keyword>
<evidence type="ECO:0000256" key="8">
    <source>
        <dbReference type="HAMAP-Rule" id="MF_03056"/>
    </source>
</evidence>
<dbReference type="GO" id="GO:0005634">
    <property type="term" value="C:nucleus"/>
    <property type="evidence" value="ECO:0007669"/>
    <property type="project" value="UniProtKB-SubCell"/>
</dbReference>
<evidence type="ECO:0000256" key="1">
    <source>
        <dbReference type="ARBA" id="ARBA00004123"/>
    </source>
</evidence>
<dbReference type="OrthoDB" id="371245at2759"/>
<dbReference type="EMBL" id="VTPC01090604">
    <property type="protein sequence ID" value="KAF2882581.1"/>
    <property type="molecule type" value="Genomic_DNA"/>
</dbReference>
<protein>
    <recommendedName>
        <fullName evidence="12">tRNA (guanine-N(7)-)-methyltransferase non-catalytic subunit wuho</fullName>
    </recommendedName>
</protein>
<evidence type="ECO:0000256" key="7">
    <source>
        <dbReference type="ARBA" id="ARBA00093542"/>
    </source>
</evidence>
<comment type="subunit">
    <text evidence="7">Forms a heterodimer with the catalytic subunit Mettl1. Interacts with mei-P26 and weakly interacts with bgcn; required for the function or formation of the mei-P26-bgcn-bam-sxl complex. Interacts with nanos; may be involved in mei-P26-dependent derepression of the BMP signaling pathway. Interacts with Myc; the interaction may be mediated by mei-P26 and may be involved in the regulation of ribosome biogenesis.</text>
</comment>
<reference evidence="10" key="1">
    <citation type="submission" date="2019-08" db="EMBL/GenBank/DDBJ databases">
        <title>The genome of the North American firefly Photinus pyralis.</title>
        <authorList>
            <consortium name="Photinus pyralis genome working group"/>
            <person name="Fallon T.R."/>
            <person name="Sander Lower S.E."/>
            <person name="Weng J.-K."/>
        </authorList>
    </citation>
    <scope>NUCLEOTIDE SEQUENCE</scope>
    <source>
        <strain evidence="10">TRF0915ILg1</strain>
        <tissue evidence="10">Whole body</tissue>
    </source>
</reference>
<keyword evidence="11" id="KW-1185">Reference proteome</keyword>
<dbReference type="SUPFAM" id="SSF50978">
    <property type="entry name" value="WD40 repeat-like"/>
    <property type="match status" value="1"/>
</dbReference>
<feature type="repeat" description="WD" evidence="9">
    <location>
        <begin position="175"/>
        <end position="214"/>
    </location>
</feature>
<evidence type="ECO:0000256" key="6">
    <source>
        <dbReference type="ARBA" id="ARBA00093337"/>
    </source>
</evidence>
<dbReference type="PANTHER" id="PTHR16288">
    <property type="entry name" value="WD40 REPEAT PROTEIN 4"/>
    <property type="match status" value="1"/>
</dbReference>
<dbReference type="PROSITE" id="PS50082">
    <property type="entry name" value="WD_REPEATS_2"/>
    <property type="match status" value="1"/>
</dbReference>
<keyword evidence="4 8" id="KW-0677">Repeat</keyword>
<organism evidence="10 11">
    <name type="scientific">Ignelater luminosus</name>
    <name type="common">Cucubano</name>
    <name type="synonym">Pyrophorus luminosus</name>
    <dbReference type="NCBI Taxonomy" id="2038154"/>
    <lineage>
        <taxon>Eukaryota</taxon>
        <taxon>Metazoa</taxon>
        <taxon>Ecdysozoa</taxon>
        <taxon>Arthropoda</taxon>
        <taxon>Hexapoda</taxon>
        <taxon>Insecta</taxon>
        <taxon>Pterygota</taxon>
        <taxon>Neoptera</taxon>
        <taxon>Endopterygota</taxon>
        <taxon>Coleoptera</taxon>
        <taxon>Polyphaga</taxon>
        <taxon>Elateriformia</taxon>
        <taxon>Elateroidea</taxon>
        <taxon>Elateridae</taxon>
        <taxon>Agrypninae</taxon>
        <taxon>Pyrophorini</taxon>
        <taxon>Ignelater</taxon>
    </lineage>
</organism>
<evidence type="ECO:0000256" key="2">
    <source>
        <dbReference type="ARBA" id="ARBA00022574"/>
    </source>
</evidence>
<dbReference type="Pfam" id="PF00400">
    <property type="entry name" value="WD40"/>
    <property type="match status" value="1"/>
</dbReference>
<dbReference type="GO" id="GO:0043527">
    <property type="term" value="C:tRNA methyltransferase complex"/>
    <property type="evidence" value="ECO:0007669"/>
    <property type="project" value="TreeGrafter"/>
</dbReference>